<dbReference type="GO" id="GO:0004084">
    <property type="term" value="F:branched-chain-amino-acid transaminase activity"/>
    <property type="evidence" value="ECO:0007669"/>
    <property type="project" value="UniProtKB-EC"/>
</dbReference>
<dbReference type="Gene3D" id="3.30.470.10">
    <property type="match status" value="1"/>
</dbReference>
<evidence type="ECO:0000256" key="9">
    <source>
        <dbReference type="ARBA" id="ARBA00022898"/>
    </source>
</evidence>
<dbReference type="GO" id="GO:0009082">
    <property type="term" value="P:branched-chain amino acid biosynthetic process"/>
    <property type="evidence" value="ECO:0007669"/>
    <property type="project" value="UniProtKB-KW"/>
</dbReference>
<evidence type="ECO:0000313" key="15">
    <source>
        <dbReference type="Proteomes" id="UP000325797"/>
    </source>
</evidence>
<comment type="cofactor">
    <cofactor evidence="1">
        <name>pyridoxal 5'-phosphate</name>
        <dbReference type="ChEBI" id="CHEBI:597326"/>
    </cofactor>
</comment>
<dbReference type="InterPro" id="IPR043132">
    <property type="entry name" value="BCAT-like_C"/>
</dbReference>
<protein>
    <recommendedName>
        <fullName evidence="8">Probable branched-chain-amino-acid aminotransferase</fullName>
        <ecNumber evidence="7">2.6.1.42</ecNumber>
    </recommendedName>
</protein>
<keyword evidence="15" id="KW-1185">Reference proteome</keyword>
<evidence type="ECO:0000256" key="13">
    <source>
        <dbReference type="ARBA" id="ARBA00049229"/>
    </source>
</evidence>
<keyword evidence="10" id="KW-0100">Branched-chain amino acid biosynthesis</keyword>
<evidence type="ECO:0000256" key="8">
    <source>
        <dbReference type="ARBA" id="ARBA00014472"/>
    </source>
</evidence>
<comment type="catalytic activity">
    <reaction evidence="12">
        <text>L-isoleucine + 2-oxoglutarate = (S)-3-methyl-2-oxopentanoate + L-glutamate</text>
        <dbReference type="Rhea" id="RHEA:24801"/>
        <dbReference type="ChEBI" id="CHEBI:16810"/>
        <dbReference type="ChEBI" id="CHEBI:29985"/>
        <dbReference type="ChEBI" id="CHEBI:35146"/>
        <dbReference type="ChEBI" id="CHEBI:58045"/>
        <dbReference type="EC" id="2.6.1.42"/>
    </reaction>
</comment>
<comment type="catalytic activity">
    <reaction evidence="13">
        <text>L-leucine + 2-oxoglutarate = 4-methyl-2-oxopentanoate + L-glutamate</text>
        <dbReference type="Rhea" id="RHEA:18321"/>
        <dbReference type="ChEBI" id="CHEBI:16810"/>
        <dbReference type="ChEBI" id="CHEBI:17865"/>
        <dbReference type="ChEBI" id="CHEBI:29985"/>
        <dbReference type="ChEBI" id="CHEBI:57427"/>
        <dbReference type="EC" id="2.6.1.42"/>
    </reaction>
</comment>
<organism evidence="14 15">
    <name type="scientific">Hypericibacter adhaerens</name>
    <dbReference type="NCBI Taxonomy" id="2602016"/>
    <lineage>
        <taxon>Bacteria</taxon>
        <taxon>Pseudomonadati</taxon>
        <taxon>Pseudomonadota</taxon>
        <taxon>Alphaproteobacteria</taxon>
        <taxon>Rhodospirillales</taxon>
        <taxon>Dongiaceae</taxon>
        <taxon>Hypericibacter</taxon>
    </lineage>
</organism>
<evidence type="ECO:0000256" key="1">
    <source>
        <dbReference type="ARBA" id="ARBA00001933"/>
    </source>
</evidence>
<dbReference type="Proteomes" id="UP000325797">
    <property type="component" value="Chromosome"/>
</dbReference>
<dbReference type="PANTHER" id="PTHR42743:SF11">
    <property type="entry name" value="AMINODEOXYCHORISMATE LYASE"/>
    <property type="match status" value="1"/>
</dbReference>
<comment type="function">
    <text evidence="2">Acts on leucine, isoleucine and valine.</text>
</comment>
<keyword evidence="9" id="KW-0663">Pyridoxal phosphate</keyword>
<dbReference type="OrthoDB" id="9805628at2"/>
<dbReference type="Pfam" id="PF01063">
    <property type="entry name" value="Aminotran_4"/>
    <property type="match status" value="1"/>
</dbReference>
<comment type="pathway">
    <text evidence="5">Amino-acid biosynthesis; L-leucine biosynthesis; L-leucine from 3-methyl-2-oxobutanoate: step 4/4.</text>
</comment>
<keyword evidence="10" id="KW-0028">Amino-acid biosynthesis</keyword>
<dbReference type="RefSeq" id="WP_151117499.1">
    <property type="nucleotide sequence ID" value="NZ_CP042582.1"/>
</dbReference>
<comment type="pathway">
    <text evidence="4">Amino-acid biosynthesis; L-valine biosynthesis; L-valine from pyruvate: step 4/4.</text>
</comment>
<dbReference type="NCBIfam" id="NF005209">
    <property type="entry name" value="PRK06680.1"/>
    <property type="match status" value="1"/>
</dbReference>
<dbReference type="AlphaFoldDB" id="A0A5J6MZE9"/>
<dbReference type="InterPro" id="IPR043131">
    <property type="entry name" value="BCAT-like_N"/>
</dbReference>
<evidence type="ECO:0000313" key="14">
    <source>
        <dbReference type="EMBL" id="QEX22283.1"/>
    </source>
</evidence>
<gene>
    <name evidence="14" type="ORF">FRZ61_22130</name>
</gene>
<evidence type="ECO:0000256" key="7">
    <source>
        <dbReference type="ARBA" id="ARBA00013053"/>
    </source>
</evidence>
<dbReference type="InterPro" id="IPR050571">
    <property type="entry name" value="Class-IV_PLP-Dep_Aminotrnsfr"/>
</dbReference>
<evidence type="ECO:0000256" key="5">
    <source>
        <dbReference type="ARBA" id="ARBA00005072"/>
    </source>
</evidence>
<dbReference type="Gene3D" id="3.20.10.10">
    <property type="entry name" value="D-amino Acid Aminotransferase, subunit A, domain 2"/>
    <property type="match status" value="1"/>
</dbReference>
<evidence type="ECO:0000256" key="10">
    <source>
        <dbReference type="ARBA" id="ARBA00023304"/>
    </source>
</evidence>
<evidence type="ECO:0000256" key="2">
    <source>
        <dbReference type="ARBA" id="ARBA00003109"/>
    </source>
</evidence>
<proteinExistence type="inferred from homology"/>
<dbReference type="GO" id="GO:0008652">
    <property type="term" value="P:amino acid biosynthetic process"/>
    <property type="evidence" value="ECO:0007669"/>
    <property type="project" value="UniProtKB-ARBA"/>
</dbReference>
<dbReference type="EC" id="2.6.1.42" evidence="7"/>
<comment type="pathway">
    <text evidence="3">Amino-acid biosynthesis; L-isoleucine biosynthesis; L-isoleucine from 2-oxobutanoate: step 4/4.</text>
</comment>
<sequence>MPRIAYVNGRYVPIAQAQVHIEDRGYQFADGVYEVVPLYRGRLIDEEPHLDRFDYSLGELEIARPMSRAALKLVLRELVRRNGLSDALLYFQATRGVAPRDHKFPARVKTAFVATIRRSRPPSAAAIEQGVSVITLPDIRWERCDIKSIGLLPNLLAKQKATMAGAFEAWLVEADGTISEGSSTNAWIVTADGKLVTRDAGAAILNGITRQRVIKLLENQGIAFEQRAFSREEALAAREAFLSSSSSFVLPITKIDGHAVGEGKPGPVTRRLRDVYVAAALETPVLI</sequence>
<reference evidence="14 15" key="1">
    <citation type="submission" date="2019-08" db="EMBL/GenBank/DDBJ databases">
        <title>Hyperibacter terrae gen. nov., sp. nov. and Hyperibacter viscosus sp. nov., two new members in the family Rhodospirillaceae isolated from the rhizosphere of Hypericum perforatum.</title>
        <authorList>
            <person name="Noviana Z."/>
        </authorList>
    </citation>
    <scope>NUCLEOTIDE SEQUENCE [LARGE SCALE GENOMIC DNA]</scope>
    <source>
        <strain evidence="14 15">R5959</strain>
    </source>
</reference>
<dbReference type="PANTHER" id="PTHR42743">
    <property type="entry name" value="AMINO-ACID AMINOTRANSFERASE"/>
    <property type="match status" value="1"/>
</dbReference>
<dbReference type="FunFam" id="3.20.10.10:FF:000002">
    <property type="entry name" value="D-alanine aminotransferase"/>
    <property type="match status" value="1"/>
</dbReference>
<comment type="catalytic activity">
    <reaction evidence="11">
        <text>L-valine + 2-oxoglutarate = 3-methyl-2-oxobutanoate + L-glutamate</text>
        <dbReference type="Rhea" id="RHEA:24813"/>
        <dbReference type="ChEBI" id="CHEBI:11851"/>
        <dbReference type="ChEBI" id="CHEBI:16810"/>
        <dbReference type="ChEBI" id="CHEBI:29985"/>
        <dbReference type="ChEBI" id="CHEBI:57762"/>
        <dbReference type="EC" id="2.6.1.42"/>
    </reaction>
</comment>
<dbReference type="SUPFAM" id="SSF56752">
    <property type="entry name" value="D-aminoacid aminotransferase-like PLP-dependent enzymes"/>
    <property type="match status" value="1"/>
</dbReference>
<dbReference type="EMBL" id="CP042582">
    <property type="protein sequence ID" value="QEX22283.1"/>
    <property type="molecule type" value="Genomic_DNA"/>
</dbReference>
<dbReference type="InterPro" id="IPR036038">
    <property type="entry name" value="Aminotransferase-like"/>
</dbReference>
<evidence type="ECO:0000256" key="3">
    <source>
        <dbReference type="ARBA" id="ARBA00004824"/>
    </source>
</evidence>
<dbReference type="InterPro" id="IPR001544">
    <property type="entry name" value="Aminotrans_IV"/>
</dbReference>
<dbReference type="GO" id="GO:0005829">
    <property type="term" value="C:cytosol"/>
    <property type="evidence" value="ECO:0007669"/>
    <property type="project" value="TreeGrafter"/>
</dbReference>
<name>A0A5J6MZE9_9PROT</name>
<dbReference type="CDD" id="cd01558">
    <property type="entry name" value="D-AAT_like"/>
    <property type="match status" value="1"/>
</dbReference>
<evidence type="ECO:0000256" key="12">
    <source>
        <dbReference type="ARBA" id="ARBA00048798"/>
    </source>
</evidence>
<evidence type="ECO:0000256" key="11">
    <source>
        <dbReference type="ARBA" id="ARBA00048212"/>
    </source>
</evidence>
<accession>A0A5J6MZE9</accession>
<comment type="similarity">
    <text evidence="6">Belongs to the class-IV pyridoxal-phosphate-dependent aminotransferase family.</text>
</comment>
<dbReference type="KEGG" id="hadh:FRZ61_22130"/>
<evidence type="ECO:0000256" key="4">
    <source>
        <dbReference type="ARBA" id="ARBA00004931"/>
    </source>
</evidence>
<evidence type="ECO:0000256" key="6">
    <source>
        <dbReference type="ARBA" id="ARBA00009320"/>
    </source>
</evidence>